<accession>A0A2N1J638</accession>
<reference evidence="1 2" key="1">
    <citation type="submission" date="2017-09" db="EMBL/GenBank/DDBJ databases">
        <title>Genomics of the genus Arcobacter.</title>
        <authorList>
            <person name="Perez-Cataluna A."/>
            <person name="Figueras M.J."/>
            <person name="Salas-Masso N."/>
        </authorList>
    </citation>
    <scope>NUCLEOTIDE SEQUENCE [LARGE SCALE GENOMIC DNA]</scope>
    <source>
        <strain evidence="1 2">DSM 18005</strain>
    </source>
</reference>
<evidence type="ECO:0000313" key="1">
    <source>
        <dbReference type="EMBL" id="PKI81994.1"/>
    </source>
</evidence>
<dbReference type="EMBL" id="NXIF01000006">
    <property type="protein sequence ID" value="PKI81994.1"/>
    <property type="molecule type" value="Genomic_DNA"/>
</dbReference>
<evidence type="ECO:0000313" key="2">
    <source>
        <dbReference type="Proteomes" id="UP000233248"/>
    </source>
</evidence>
<dbReference type="Proteomes" id="UP000233248">
    <property type="component" value="Unassembled WGS sequence"/>
</dbReference>
<evidence type="ECO:0008006" key="3">
    <source>
        <dbReference type="Google" id="ProtNLM"/>
    </source>
</evidence>
<dbReference type="KEGG" id="ahs:AHALO_1164"/>
<sequence>MHSIKLYYDKDCPFCSNYANYLKLKNSCSLVVLNAREHKMQIDKFYKDGFDINDGFIILIDEKRVMQGSQALLFLEKYSKRKISIFKNEKLTPYIYNIIKVLRKLLLFLLRKDANIRS</sequence>
<dbReference type="AlphaFoldDB" id="A0A2N1J638"/>
<dbReference type="RefSeq" id="WP_101183446.1">
    <property type="nucleotide sequence ID" value="NZ_CP031218.1"/>
</dbReference>
<dbReference type="OrthoDB" id="9785438at2"/>
<gene>
    <name evidence="1" type="ORF">CP960_01400</name>
</gene>
<comment type="caution">
    <text evidence="1">The sequence shown here is derived from an EMBL/GenBank/DDBJ whole genome shotgun (WGS) entry which is preliminary data.</text>
</comment>
<name>A0A2N1J638_9BACT</name>
<keyword evidence="2" id="KW-1185">Reference proteome</keyword>
<organism evidence="1 2">
    <name type="scientific">Malaciobacter halophilus</name>
    <dbReference type="NCBI Taxonomy" id="197482"/>
    <lineage>
        <taxon>Bacteria</taxon>
        <taxon>Pseudomonadati</taxon>
        <taxon>Campylobacterota</taxon>
        <taxon>Epsilonproteobacteria</taxon>
        <taxon>Campylobacterales</taxon>
        <taxon>Arcobacteraceae</taxon>
        <taxon>Malaciobacter</taxon>
    </lineage>
</organism>
<protein>
    <recommendedName>
        <fullName evidence="3">DUF393 domain-containing protein</fullName>
    </recommendedName>
</protein>
<proteinExistence type="predicted"/>